<reference evidence="3" key="1">
    <citation type="submission" date="2022-10" db="EMBL/GenBank/DDBJ databases">
        <title>Tapping the CABI collections for fungal endophytes: first genome assemblies for Collariella, Neodidymelliopsis, Ascochyta clinopodiicola, Didymella pomorum, Didymosphaeria variabile, Neocosmospora piperis and Neocucurbitaria cava.</title>
        <authorList>
            <person name="Hill R."/>
        </authorList>
    </citation>
    <scope>NUCLEOTIDE SEQUENCE</scope>
    <source>
        <strain evidence="3">IMI 360193</strain>
    </source>
</reference>
<feature type="compositionally biased region" description="Pro residues" evidence="1">
    <location>
        <begin position="424"/>
        <end position="433"/>
    </location>
</feature>
<feature type="region of interest" description="Disordered" evidence="1">
    <location>
        <begin position="340"/>
        <end position="360"/>
    </location>
</feature>
<gene>
    <name evidence="3" type="ORF">N0V87_009302</name>
</gene>
<dbReference type="AlphaFoldDB" id="A0A9W9BX40"/>
<keyword evidence="2" id="KW-0812">Transmembrane</keyword>
<evidence type="ECO:0000256" key="1">
    <source>
        <dbReference type="SAM" id="MobiDB-lite"/>
    </source>
</evidence>
<accession>A0A9W9BX40</accession>
<evidence type="ECO:0000313" key="4">
    <source>
        <dbReference type="Proteomes" id="UP001140562"/>
    </source>
</evidence>
<feature type="transmembrane region" description="Helical" evidence="2">
    <location>
        <begin position="139"/>
        <end position="161"/>
    </location>
</feature>
<protein>
    <submittedName>
        <fullName evidence="3">Uncharacterized protein</fullName>
    </submittedName>
</protein>
<keyword evidence="2" id="KW-1133">Transmembrane helix</keyword>
<sequence>MSTPEAAVAPQAPTAPQITTTSPAGHTTTVPNSPPAPAASVPAQPAATTATPTSNATLMPPASAAPAPANPDRSVDQDDLTYNEQLNAVDRYWKFKMALQIAMIFASIIGISCLAWALATANKLHTDWGYGSEGSWALPWGLITFSISLVWCAVCIARLVLAKHPVHPGVRVTMDLLLWLGFLVTALFTLYALFALLDWGSDGDIGYSLGYSTSYGDYVLQNNNTWVWETSGSNSGVTYNRVCNGSSSYTNYEPLPFHNCAEMDAYVNTLWHEKGNRARVELTAVVTQWLGFLLHFTLFVWACVDCHRYRHSKVSKDAEKLAAGIVQNMVQNGAVVPPPGTRPGHMSGGEWQQSYQQLSPGASEALAQGPYGLTPYARGYAQGYAAMNQHPMVRQQMGPQMQMRGPGGPQMQQMRQRPMSGEQPLPPLPPRPQPQQQQQQAVAGPSNGKAPVQDGGVATSYYEPQR</sequence>
<feature type="transmembrane region" description="Helical" evidence="2">
    <location>
        <begin position="101"/>
        <end position="119"/>
    </location>
</feature>
<dbReference type="OrthoDB" id="5279542at2759"/>
<feature type="compositionally biased region" description="Low complexity" evidence="1">
    <location>
        <begin position="1"/>
        <end position="31"/>
    </location>
</feature>
<dbReference type="EMBL" id="JAPEUV010000156">
    <property type="protein sequence ID" value="KAJ4331266.1"/>
    <property type="molecule type" value="Genomic_DNA"/>
</dbReference>
<proteinExistence type="predicted"/>
<evidence type="ECO:0000256" key="2">
    <source>
        <dbReference type="SAM" id="Phobius"/>
    </source>
</evidence>
<feature type="compositionally biased region" description="Polar residues" evidence="1">
    <location>
        <begin position="350"/>
        <end position="360"/>
    </location>
</feature>
<feature type="transmembrane region" description="Helical" evidence="2">
    <location>
        <begin position="286"/>
        <end position="304"/>
    </location>
</feature>
<feature type="transmembrane region" description="Helical" evidence="2">
    <location>
        <begin position="173"/>
        <end position="197"/>
    </location>
</feature>
<name>A0A9W9BX40_9PLEO</name>
<feature type="region of interest" description="Disordered" evidence="1">
    <location>
        <begin position="1"/>
        <end position="77"/>
    </location>
</feature>
<comment type="caution">
    <text evidence="3">The sequence shown here is derived from an EMBL/GenBank/DDBJ whole genome shotgun (WGS) entry which is preliminary data.</text>
</comment>
<feature type="compositionally biased region" description="Low complexity" evidence="1">
    <location>
        <begin position="38"/>
        <end position="71"/>
    </location>
</feature>
<dbReference type="Proteomes" id="UP001140562">
    <property type="component" value="Unassembled WGS sequence"/>
</dbReference>
<organism evidence="3 4">
    <name type="scientific">Didymella glomerata</name>
    <dbReference type="NCBI Taxonomy" id="749621"/>
    <lineage>
        <taxon>Eukaryota</taxon>
        <taxon>Fungi</taxon>
        <taxon>Dikarya</taxon>
        <taxon>Ascomycota</taxon>
        <taxon>Pezizomycotina</taxon>
        <taxon>Dothideomycetes</taxon>
        <taxon>Pleosporomycetidae</taxon>
        <taxon>Pleosporales</taxon>
        <taxon>Pleosporineae</taxon>
        <taxon>Didymellaceae</taxon>
        <taxon>Didymella</taxon>
    </lineage>
</organism>
<evidence type="ECO:0000313" key="3">
    <source>
        <dbReference type="EMBL" id="KAJ4331266.1"/>
    </source>
</evidence>
<feature type="compositionally biased region" description="Low complexity" evidence="1">
    <location>
        <begin position="399"/>
        <end position="419"/>
    </location>
</feature>
<keyword evidence="2" id="KW-0472">Membrane</keyword>
<keyword evidence="4" id="KW-1185">Reference proteome</keyword>
<feature type="region of interest" description="Disordered" evidence="1">
    <location>
        <begin position="399"/>
        <end position="466"/>
    </location>
</feature>